<dbReference type="EMBL" id="CP051298">
    <property type="protein sequence ID" value="QKD43059.1"/>
    <property type="molecule type" value="Genomic_DNA"/>
</dbReference>
<name>A0A858ZRV0_9BURK</name>
<evidence type="ECO:0008006" key="3">
    <source>
        <dbReference type="Google" id="ProtNLM"/>
    </source>
</evidence>
<evidence type="ECO:0000313" key="1">
    <source>
        <dbReference type="EMBL" id="QKD43059.1"/>
    </source>
</evidence>
<dbReference type="AlphaFoldDB" id="A0A858ZRV0"/>
<gene>
    <name evidence="1" type="ORF">HF896_05295</name>
</gene>
<evidence type="ECO:0000313" key="2">
    <source>
        <dbReference type="Proteomes" id="UP000500755"/>
    </source>
</evidence>
<reference evidence="1 2" key="1">
    <citation type="submission" date="2020-05" db="EMBL/GenBank/DDBJ databases">
        <title>Complete genome sequence of Alicycliphilus denitrificans DP3.</title>
        <authorList>
            <person name="Chen X."/>
        </authorList>
    </citation>
    <scope>NUCLEOTIDE SEQUENCE [LARGE SCALE GENOMIC DNA]</scope>
    <source>
        <strain evidence="1 2">DP3</strain>
    </source>
</reference>
<sequence length="79" mass="8999">MQLEPLKLSLQSIAEVTGESLPVLYKAIEQGHLETFLVGRRRFARPDAVRKWVDFLQAESDKGRPVVYRSRASEEKEAA</sequence>
<dbReference type="Proteomes" id="UP000500755">
    <property type="component" value="Chromosome"/>
</dbReference>
<proteinExistence type="predicted"/>
<protein>
    <recommendedName>
        <fullName evidence="3">Helix-turn-helix domain-containing protein</fullName>
    </recommendedName>
</protein>
<organism evidence="1 2">
    <name type="scientific">Alicycliphilus denitrificans</name>
    <dbReference type="NCBI Taxonomy" id="179636"/>
    <lineage>
        <taxon>Bacteria</taxon>
        <taxon>Pseudomonadati</taxon>
        <taxon>Pseudomonadota</taxon>
        <taxon>Betaproteobacteria</taxon>
        <taxon>Burkholderiales</taxon>
        <taxon>Comamonadaceae</taxon>
        <taxon>Alicycliphilus</taxon>
    </lineage>
</organism>
<dbReference type="RefSeq" id="WP_059400196.1">
    <property type="nucleotide sequence ID" value="NZ_CP051298.1"/>
</dbReference>
<accession>A0A858ZRV0</accession>